<sequence length="1323" mass="145235">MELERTVLDVVKSSEERGDPPLVWAVEVGRCVQARGMELPSLELGETVVGSLCFANNTPSLWKFLDQALASGLLSPLHTLALLTARVIPYRQIQPEAYRLYLELLNRYTLSFSSKEPSNCREKIAKSVNDALQLTHNYEVTSMDFGKVLILFFFTVVTRLIDGTLEDLGLQLAYSGKGSGLPVCTVNQDFHTKEYPNDKRREYREHLCKRNTLMAIEVAEKLTADKKAKVLLRLVHKNMPETFNCLLQRLQFIQIQMPKSQNLIFINHILVRLSANIQRAMDEKFQLNKCQPIGGLINVGSHDAKFCTRYVVNLPACWVPFDIFMENTMDGKHLYASSAIDILTELTMTLQVINQASWQETFQALWISALRLVQREHEPVEGPIPHLDARLCILLSITPLAIVSVMKQEAGAESFMKSDAAKDIEPNFKEEVEENQYSNIRRGLISSIQLLRQFCGLLSPPPSVVIAANNAAGKGASFVSNFKNGTKSCNSIHHSDTSVEAVGTMLHLIVEACIARKLIDTSAYFWPGYVVTSSTLPMNPSLTESSPWLTFMEGAQLTKGLTSALMVTPASSVTEVEKLYHIALNGSEEERSTAAKIICGATLSQGWNIQEHVVHFVIKLLSTPVPSDFPRPGSHLFGYMSMINSIVFGLCRIDIVHIISVYGMVPNVAAALMPLCEAFGSLSPTSNYRSSMGEETSVYSIFSCAFLFLLRLWKFYRPPQEHCLAGRWTTVRDELTLDYLLLMHNDNVALNNSDSMDRGSGIRDHYERSSVQPVYTASFPKLRAWHFQNQACIASTLSALSNGNPVHQVANKILTMICRKMTFSGNSSSNLSSTSSSNLSGSPINSGEDAYQRPMLPAWEFLESLPFVLDALLTACAHGRLSSRDLTTGLRDIVDFLPASLATIVSYFSAEISRGIWKPVQMNGIEWPNPAPNLLSIEAEIKDILASAGVHVPTCYAGGATPVMLPLPIAALVSLTITFRLDKSMEYVHGIAGSALENCATGCPWPCMPIIGALWAQKVRRWHDFIVVSCARSPFERDQGAIRQLLRSCFTSFLGPSLNSALPPTARGGVNGLLGHALSHNGVRQPVAPGLLYLRSCRKFYDTHFVTEEILKLVVESARQVASGWACGGPARLRSGRTSLAAAATAVKEAAMLGASLLCIAGGMQLVPVLYREMMPTWLLSAARGAEGGPAAGSTCRILEGYAMAYMLVLSGSFVWGLGQQSSFWRPSAPWRVRSVRAHTEFVAGALEGNITLGCDPATWKAYVSCLLGLMVQFTPSWVAEVEPGTLRSLASGLRGWHECDLALSLLERGGPAAITSVVESIS</sequence>
<gene>
    <name evidence="2" type="primary">guaA_24</name>
    <name evidence="2" type="ORF">g.87226</name>
</gene>
<evidence type="ECO:0000256" key="1">
    <source>
        <dbReference type="SAM" id="MobiDB-lite"/>
    </source>
</evidence>
<protein>
    <submittedName>
        <fullName evidence="2">GMP synthase [glutamine-hydrolyzing]</fullName>
    </submittedName>
</protein>
<dbReference type="EMBL" id="GDJX01016992">
    <property type="protein sequence ID" value="JAT50944.1"/>
    <property type="molecule type" value="Transcribed_RNA"/>
</dbReference>
<organism evidence="2">
    <name type="scientific">Anthurium amnicola</name>
    <dbReference type="NCBI Taxonomy" id="1678845"/>
    <lineage>
        <taxon>Eukaryota</taxon>
        <taxon>Viridiplantae</taxon>
        <taxon>Streptophyta</taxon>
        <taxon>Embryophyta</taxon>
        <taxon>Tracheophyta</taxon>
        <taxon>Spermatophyta</taxon>
        <taxon>Magnoliopsida</taxon>
        <taxon>Liliopsida</taxon>
        <taxon>Araceae</taxon>
        <taxon>Pothoideae</taxon>
        <taxon>Potheae</taxon>
        <taxon>Anthurium</taxon>
    </lineage>
</organism>
<dbReference type="InterPro" id="IPR039638">
    <property type="entry name" value="MED33A/B"/>
</dbReference>
<dbReference type="PANTHER" id="PTHR33739:SF3">
    <property type="entry name" value="OS07G0681500 PROTEIN"/>
    <property type="match status" value="1"/>
</dbReference>
<feature type="region of interest" description="Disordered" evidence="1">
    <location>
        <begin position="827"/>
        <end position="846"/>
    </location>
</feature>
<name>A0A1D1Y8M9_9ARAE</name>
<dbReference type="GO" id="GO:0016592">
    <property type="term" value="C:mediator complex"/>
    <property type="evidence" value="ECO:0007669"/>
    <property type="project" value="InterPro"/>
</dbReference>
<proteinExistence type="predicted"/>
<dbReference type="PANTHER" id="PTHR33739">
    <property type="entry name" value="OS07G0681500 PROTEIN"/>
    <property type="match status" value="1"/>
</dbReference>
<reference evidence="2" key="1">
    <citation type="submission" date="2015-07" db="EMBL/GenBank/DDBJ databases">
        <title>Transcriptome Assembly of Anthurium amnicola.</title>
        <authorList>
            <person name="Suzuki J."/>
        </authorList>
    </citation>
    <scope>NUCLEOTIDE SEQUENCE</scope>
</reference>
<dbReference type="GO" id="GO:2000762">
    <property type="term" value="P:regulation of phenylpropanoid metabolic process"/>
    <property type="evidence" value="ECO:0007669"/>
    <property type="project" value="InterPro"/>
</dbReference>
<accession>A0A1D1Y8M9</accession>
<evidence type="ECO:0000313" key="2">
    <source>
        <dbReference type="EMBL" id="JAT50944.1"/>
    </source>
</evidence>